<dbReference type="InterPro" id="IPR003356">
    <property type="entry name" value="DNA_methylase_A-5"/>
</dbReference>
<gene>
    <name evidence="2" type="ORF">IAQ67_14740</name>
</gene>
<dbReference type="EMBL" id="CP061172">
    <property type="protein sequence ID" value="QNR65171.1"/>
    <property type="molecule type" value="Genomic_DNA"/>
</dbReference>
<dbReference type="Proteomes" id="UP000516384">
    <property type="component" value="Chromosome"/>
</dbReference>
<sequence length="286" mass="32812">MNNKDNMYRVERFSQDQILQLNQSLASYALGFKGLPQHHKEVFEKKGWLLPFLLAYDDLLWGRWDYWLNIQMKGTISGSGPIPQIDWADNGTFRVEQTKKMLLQCLSHPEATIDNFAEWLLWGLGKTDQRLSISEKLNEHYYKIFDLFLILDNPYDYLSYLLSEHSGHGYKKGVGYFPTPMGITRMMVEMNRGNGDLEVMKRQTVSDPCVGCGAMLLPASNYYLRAYAQDISGIAVKLCIIQMYFYAPWYAKPGKDIAGFDDVEPIKLIIEGSPRSSDGGQYSFAF</sequence>
<dbReference type="Gene3D" id="3.40.50.150">
    <property type="entry name" value="Vaccinia Virus protein VP39"/>
    <property type="match status" value="1"/>
</dbReference>
<proteinExistence type="predicted"/>
<dbReference type="SUPFAM" id="SSF53335">
    <property type="entry name" value="S-adenosyl-L-methionine-dependent methyltransferases"/>
    <property type="match status" value="1"/>
</dbReference>
<reference evidence="2 3" key="1">
    <citation type="submission" date="2020-09" db="EMBL/GenBank/DDBJ databases">
        <title>Characterization of Paenibacillus peoriae strain ZF390 with broad-spectrum antimicrobial activity as a potential biocontrol agent.</title>
        <authorList>
            <person name="Li L."/>
            <person name="Zhao Y."/>
            <person name="Li B."/>
            <person name="Xie X."/>
        </authorList>
    </citation>
    <scope>NUCLEOTIDE SEQUENCE [LARGE SCALE GENOMIC DNA]</scope>
    <source>
        <strain evidence="2 3">ZF390</strain>
    </source>
</reference>
<dbReference type="AlphaFoldDB" id="A0A7H0Y263"/>
<keyword evidence="2" id="KW-0808">Transferase</keyword>
<evidence type="ECO:0000313" key="2">
    <source>
        <dbReference type="EMBL" id="QNR65171.1"/>
    </source>
</evidence>
<name>A0A7H0Y263_9BACL</name>
<accession>A0A7H0Y263</accession>
<dbReference type="GO" id="GO:0003677">
    <property type="term" value="F:DNA binding"/>
    <property type="evidence" value="ECO:0007669"/>
    <property type="project" value="InterPro"/>
</dbReference>
<dbReference type="GO" id="GO:0008170">
    <property type="term" value="F:N-methyltransferase activity"/>
    <property type="evidence" value="ECO:0007669"/>
    <property type="project" value="InterPro"/>
</dbReference>
<dbReference type="InterPro" id="IPR029063">
    <property type="entry name" value="SAM-dependent_MTases_sf"/>
</dbReference>
<evidence type="ECO:0000259" key="1">
    <source>
        <dbReference type="Pfam" id="PF02384"/>
    </source>
</evidence>
<dbReference type="Pfam" id="PF02384">
    <property type="entry name" value="N6_Mtase"/>
    <property type="match status" value="1"/>
</dbReference>
<feature type="domain" description="DNA methylase adenine-specific" evidence="1">
    <location>
        <begin position="160"/>
        <end position="232"/>
    </location>
</feature>
<dbReference type="GO" id="GO:0032259">
    <property type="term" value="P:methylation"/>
    <property type="evidence" value="ECO:0007669"/>
    <property type="project" value="UniProtKB-KW"/>
</dbReference>
<dbReference type="RefSeq" id="WP_190297080.1">
    <property type="nucleotide sequence ID" value="NZ_CP061172.1"/>
</dbReference>
<organism evidence="2 3">
    <name type="scientific">Paenibacillus peoriae</name>
    <dbReference type="NCBI Taxonomy" id="59893"/>
    <lineage>
        <taxon>Bacteria</taxon>
        <taxon>Bacillati</taxon>
        <taxon>Bacillota</taxon>
        <taxon>Bacilli</taxon>
        <taxon>Bacillales</taxon>
        <taxon>Paenibacillaceae</taxon>
        <taxon>Paenibacillus</taxon>
    </lineage>
</organism>
<evidence type="ECO:0000313" key="3">
    <source>
        <dbReference type="Proteomes" id="UP000516384"/>
    </source>
</evidence>
<keyword evidence="2" id="KW-0489">Methyltransferase</keyword>
<protein>
    <submittedName>
        <fullName evidence="2">SAM-dependent DNA methyltransferase</fullName>
    </submittedName>
</protein>